<feature type="region of interest" description="Disordered" evidence="9">
    <location>
        <begin position="141"/>
        <end position="177"/>
    </location>
</feature>
<evidence type="ECO:0000256" key="3">
    <source>
        <dbReference type="ARBA" id="ARBA00004541"/>
    </source>
</evidence>
<evidence type="ECO:0000256" key="4">
    <source>
        <dbReference type="ARBA" id="ARBA00022490"/>
    </source>
</evidence>
<dbReference type="Proteomes" id="UP000050525">
    <property type="component" value="Unassembled WGS sequence"/>
</dbReference>
<dbReference type="PROSITE" id="PS50942">
    <property type="entry name" value="ENTH"/>
    <property type="match status" value="1"/>
</dbReference>
<dbReference type="CDD" id="cd03572">
    <property type="entry name" value="ENTH_like_Tepsin"/>
    <property type="match status" value="1"/>
</dbReference>
<dbReference type="GO" id="GO:0030662">
    <property type="term" value="C:coated vesicle membrane"/>
    <property type="evidence" value="ECO:0007669"/>
    <property type="project" value="UniProtKB-ARBA"/>
</dbReference>
<evidence type="ECO:0000256" key="7">
    <source>
        <dbReference type="ARBA" id="ARBA00023329"/>
    </source>
</evidence>
<dbReference type="Gene3D" id="1.25.40.90">
    <property type="match status" value="1"/>
</dbReference>
<keyword evidence="7" id="KW-0968">Cytoplasmic vesicle</keyword>
<dbReference type="Pfam" id="PF01417">
    <property type="entry name" value="ENTH"/>
    <property type="match status" value="1"/>
</dbReference>
<gene>
    <name evidence="11" type="primary">ENTHD2</name>
    <name evidence="11" type="ORF">Y1Q_0020811</name>
</gene>
<dbReference type="InterPro" id="IPR008942">
    <property type="entry name" value="ENTH_VHS"/>
</dbReference>
<feature type="domain" description="ENTH" evidence="10">
    <location>
        <begin position="6"/>
        <end position="139"/>
    </location>
</feature>
<feature type="compositionally biased region" description="Low complexity" evidence="9">
    <location>
        <begin position="263"/>
        <end position="292"/>
    </location>
</feature>
<dbReference type="InterPro" id="IPR035802">
    <property type="entry name" value="ENTH/VHS_tepsin"/>
</dbReference>
<evidence type="ECO:0000256" key="6">
    <source>
        <dbReference type="ARBA" id="ARBA00023136"/>
    </source>
</evidence>
<reference evidence="11 12" key="1">
    <citation type="journal article" date="2012" name="Genome Biol.">
        <title>Sequencing three crocodilian genomes to illuminate the evolution of archosaurs and amniotes.</title>
        <authorList>
            <person name="St John J.A."/>
            <person name="Braun E.L."/>
            <person name="Isberg S.R."/>
            <person name="Miles L.G."/>
            <person name="Chong A.Y."/>
            <person name="Gongora J."/>
            <person name="Dalzell P."/>
            <person name="Moran C."/>
            <person name="Bed'hom B."/>
            <person name="Abzhanov A."/>
            <person name="Burgess S.C."/>
            <person name="Cooksey A.M."/>
            <person name="Castoe T.A."/>
            <person name="Crawford N.G."/>
            <person name="Densmore L.D."/>
            <person name="Drew J.C."/>
            <person name="Edwards S.V."/>
            <person name="Faircloth B.C."/>
            <person name="Fujita M.K."/>
            <person name="Greenwold M.J."/>
            <person name="Hoffmann F.G."/>
            <person name="Howard J.M."/>
            <person name="Iguchi T."/>
            <person name="Janes D.E."/>
            <person name="Khan S.Y."/>
            <person name="Kohno S."/>
            <person name="de Koning A.J."/>
            <person name="Lance S.L."/>
            <person name="McCarthy F.M."/>
            <person name="McCormack J.E."/>
            <person name="Merchant M.E."/>
            <person name="Peterson D.G."/>
            <person name="Pollock D.D."/>
            <person name="Pourmand N."/>
            <person name="Raney B.J."/>
            <person name="Roessler K.A."/>
            <person name="Sanford J.R."/>
            <person name="Sawyer R.H."/>
            <person name="Schmidt C.J."/>
            <person name="Triplett E.W."/>
            <person name="Tuberville T.D."/>
            <person name="Venegas-Anaya M."/>
            <person name="Howard J.T."/>
            <person name="Jarvis E.D."/>
            <person name="Guillette L.J.Jr."/>
            <person name="Glenn T.C."/>
            <person name="Green R.E."/>
            <person name="Ray D.A."/>
        </authorList>
    </citation>
    <scope>NUCLEOTIDE SEQUENCE [LARGE SCALE GENOMIC DNA]</scope>
    <source>
        <strain evidence="11">KSC_2009_1</strain>
    </source>
</reference>
<feature type="region of interest" description="Disordered" evidence="9">
    <location>
        <begin position="198"/>
        <end position="294"/>
    </location>
</feature>
<comment type="caution">
    <text evidence="11">The sequence shown here is derived from an EMBL/GenBank/DDBJ whole genome shotgun (WGS) entry which is preliminary data.</text>
</comment>
<proteinExistence type="predicted"/>
<accession>A0A151MPK6</accession>
<feature type="region of interest" description="Disordered" evidence="9">
    <location>
        <begin position="526"/>
        <end position="586"/>
    </location>
</feature>
<evidence type="ECO:0000259" key="10">
    <source>
        <dbReference type="PROSITE" id="PS50942"/>
    </source>
</evidence>
<keyword evidence="5" id="KW-0333">Golgi apparatus</keyword>
<name>A0A151MPK6_ALLMI</name>
<dbReference type="FunFam" id="1.25.40.90:FF:000029">
    <property type="entry name" value="AP-4 complex accessory subunit Tepsin"/>
    <property type="match status" value="1"/>
</dbReference>
<feature type="compositionally biased region" description="Basic and acidic residues" evidence="9">
    <location>
        <begin position="200"/>
        <end position="210"/>
    </location>
</feature>
<dbReference type="eggNOG" id="ENOG502QV38">
    <property type="taxonomic scope" value="Eukaryota"/>
</dbReference>
<feature type="compositionally biased region" description="Polar residues" evidence="9">
    <location>
        <begin position="568"/>
        <end position="586"/>
    </location>
</feature>
<organism evidence="11 12">
    <name type="scientific">Alligator mississippiensis</name>
    <name type="common">American alligator</name>
    <dbReference type="NCBI Taxonomy" id="8496"/>
    <lineage>
        <taxon>Eukaryota</taxon>
        <taxon>Metazoa</taxon>
        <taxon>Chordata</taxon>
        <taxon>Craniata</taxon>
        <taxon>Vertebrata</taxon>
        <taxon>Euteleostomi</taxon>
        <taxon>Archelosauria</taxon>
        <taxon>Archosauria</taxon>
        <taxon>Crocodylia</taxon>
        <taxon>Alligatoridae</taxon>
        <taxon>Alligatorinae</taxon>
        <taxon>Alligator</taxon>
    </lineage>
</organism>
<evidence type="ECO:0000256" key="8">
    <source>
        <dbReference type="ARBA" id="ARBA00070138"/>
    </source>
</evidence>
<dbReference type="AlphaFoldDB" id="A0A151MPK6"/>
<dbReference type="GO" id="GO:0032588">
    <property type="term" value="C:trans-Golgi network membrane"/>
    <property type="evidence" value="ECO:0007669"/>
    <property type="project" value="TreeGrafter"/>
</dbReference>
<sequence length="643" mass="67794">MAAPLRDRLSFLSRLPTLIKSTSDDDVPCPGYLFEEIAKISHESPGSSQCLLEHLLARLHSRSCHVKLKVLKILLYMCTHGSSPFLLQLKRNSTFIQEAAAFAGPPDPLHGNSLYQQVRAAAQDLASALFSDTLLPQPSAAPARLPAPAGMGASSSPCSSLQGFGFTREQGSSASPGEALLSTIQKAAEVVASAVLPRQDPCRPRSRELQDDAYQPVTAPSPGRSYAGSEKPLAPAAHGMRVSHQPGQPGGGWEETDSRRSSQDSSQENGELSRTSDSYSKSGSDSHSGASRELGGITERVEADNRGDCLQEVSLVSGLAHGPKVFLTREEVQHFIKECGLLNCEVVLELLNRTLQDPSACACMRAMCAISALMCSDLLAPDQIFLMTRQHLQQLSQGSPGPVANKATKILRQFEALCSSRTTPASCPLDLAAPAGGPAQCTQDLLTDTVPLAGERVLQPISLAPLPLGAWEAPDLDPPLSATPACLGQLKAGPRPAMKSARGSASCPGTDGVELSLTGLPLQVLRRPSSASPAKHVARSVSVSTDSKPRRNPLEEAGLGSARAINNLRRSNSTTQVNPQVNSAASAEQSRDFLTFFDGSSGGRKKLASLSKASPEKKTTWNVLGGPDASSVPPGCLCLASSR</sequence>
<evidence type="ECO:0000313" key="11">
    <source>
        <dbReference type="EMBL" id="KYO26468.1"/>
    </source>
</evidence>
<dbReference type="SUPFAM" id="SSF48464">
    <property type="entry name" value="ENTH/VHS domain"/>
    <property type="match status" value="1"/>
</dbReference>
<dbReference type="InterPro" id="IPR039273">
    <property type="entry name" value="TEPSIN"/>
</dbReference>
<dbReference type="PANTHER" id="PTHR21514">
    <property type="entry name" value="AP-4 COMPLEX ACCESSORY SUBUNIT TEPSIN"/>
    <property type="match status" value="1"/>
</dbReference>
<protein>
    <recommendedName>
        <fullName evidence="8">AP-4 complex accessory subunit Tepsin</fullName>
    </recommendedName>
</protein>
<dbReference type="EMBL" id="AKHW03005482">
    <property type="protein sequence ID" value="KYO26468.1"/>
    <property type="molecule type" value="Genomic_DNA"/>
</dbReference>
<dbReference type="Pfam" id="PF25827">
    <property type="entry name" value="TVHS-like"/>
    <property type="match status" value="1"/>
</dbReference>
<keyword evidence="6" id="KW-0472">Membrane</keyword>
<dbReference type="InterPro" id="IPR058028">
    <property type="entry name" value="Tepsin_VHS/ENTH-like"/>
</dbReference>
<dbReference type="PANTHER" id="PTHR21514:SF0">
    <property type="entry name" value="AP-4 COMPLEX ACCESSORY SUBUNIT TEPSIN"/>
    <property type="match status" value="1"/>
</dbReference>
<comment type="subcellular location">
    <subcellularLocation>
        <location evidence="2">Cytoplasm</location>
        <location evidence="2">Cytosol</location>
    </subcellularLocation>
    <subcellularLocation>
        <location evidence="3">Cytoplasmic vesicle</location>
    </subcellularLocation>
    <subcellularLocation>
        <location evidence="1">Golgi apparatus</location>
        <location evidence="1">trans-Golgi network membrane</location>
        <topology evidence="1">Peripheral membrane protein</topology>
    </subcellularLocation>
</comment>
<keyword evidence="4" id="KW-0963">Cytoplasm</keyword>
<evidence type="ECO:0000256" key="9">
    <source>
        <dbReference type="SAM" id="MobiDB-lite"/>
    </source>
</evidence>
<evidence type="ECO:0000256" key="1">
    <source>
        <dbReference type="ARBA" id="ARBA00004150"/>
    </source>
</evidence>
<dbReference type="InterPro" id="IPR013809">
    <property type="entry name" value="ENTH"/>
</dbReference>
<dbReference type="GO" id="GO:0005829">
    <property type="term" value="C:cytosol"/>
    <property type="evidence" value="ECO:0007669"/>
    <property type="project" value="UniProtKB-SubCell"/>
</dbReference>
<keyword evidence="12" id="KW-1185">Reference proteome</keyword>
<feature type="compositionally biased region" description="Polar residues" evidence="9">
    <location>
        <begin position="153"/>
        <end position="162"/>
    </location>
</feature>
<evidence type="ECO:0000256" key="5">
    <source>
        <dbReference type="ARBA" id="ARBA00023034"/>
    </source>
</evidence>
<evidence type="ECO:0000256" key="2">
    <source>
        <dbReference type="ARBA" id="ARBA00004514"/>
    </source>
</evidence>
<dbReference type="STRING" id="8496.A0A151MPK6"/>
<feature type="region of interest" description="Disordered" evidence="9">
    <location>
        <begin position="602"/>
        <end position="632"/>
    </location>
</feature>
<evidence type="ECO:0000313" key="12">
    <source>
        <dbReference type="Proteomes" id="UP000050525"/>
    </source>
</evidence>